<sequence length="395" mass="44302">MEVWIMEIVKGAGRVFTQPFLYIAIIIGFILTRRRIKSERRQFGTRIYDAFSEWSGTLGTSLTAGLLMSVFAVGSGLVLSMPLLLLVSGVLLVLSLPLRSNWYSAAYTLGATYLVIYFLPYFPENIRQLSWVSPFTNTPLTAVPFLISAFLLVEGILMLRTSSLSTFPERVMGRRGMWIGQHRSRKLALIPFFALFPAGSIEPFAPWWPVFGIGEESFGLILVPFVTGWEWIARGQLPVKAAKIVGRRTFFLALLVLSLAAGSLFLPILSIAAVVVSLLGRTWIRLQHLSGEKRQPFFSASQDGLLILGIIPKSPAAQMGLSPGELIIRVNNRQVRTENDFYEALQENAAFNKIEVHDVQGENRYVQRPLYEGEHYELGLVFVEPPRREKSVSVY</sequence>
<dbReference type="OrthoDB" id="198399at2"/>
<evidence type="ECO:0000256" key="1">
    <source>
        <dbReference type="SAM" id="Phobius"/>
    </source>
</evidence>
<evidence type="ECO:0000313" key="3">
    <source>
        <dbReference type="EMBL" id="SFF68283.1"/>
    </source>
</evidence>
<accession>A0A1I2KP45</accession>
<organism evidence="3 4">
    <name type="scientific">Halobacillus alkaliphilus</name>
    <dbReference type="NCBI Taxonomy" id="396056"/>
    <lineage>
        <taxon>Bacteria</taxon>
        <taxon>Bacillati</taxon>
        <taxon>Bacillota</taxon>
        <taxon>Bacilli</taxon>
        <taxon>Bacillales</taxon>
        <taxon>Bacillaceae</taxon>
        <taxon>Halobacillus</taxon>
    </lineage>
</organism>
<feature type="transmembrane region" description="Helical" evidence="1">
    <location>
        <begin position="79"/>
        <end position="98"/>
    </location>
</feature>
<feature type="transmembrane region" description="Helical" evidence="1">
    <location>
        <begin position="105"/>
        <end position="122"/>
    </location>
</feature>
<feature type="transmembrane region" description="Helical" evidence="1">
    <location>
        <begin position="51"/>
        <end position="73"/>
    </location>
</feature>
<evidence type="ECO:0000313" key="4">
    <source>
        <dbReference type="Proteomes" id="UP000198897"/>
    </source>
</evidence>
<evidence type="ECO:0000259" key="2">
    <source>
        <dbReference type="Pfam" id="PF17820"/>
    </source>
</evidence>
<dbReference type="AlphaFoldDB" id="A0A1I2KP45"/>
<dbReference type="Pfam" id="PF17820">
    <property type="entry name" value="PDZ_6"/>
    <property type="match status" value="1"/>
</dbReference>
<feature type="transmembrane region" description="Helical" evidence="1">
    <location>
        <begin position="12"/>
        <end position="31"/>
    </location>
</feature>
<keyword evidence="4" id="KW-1185">Reference proteome</keyword>
<dbReference type="SUPFAM" id="SSF50156">
    <property type="entry name" value="PDZ domain-like"/>
    <property type="match status" value="1"/>
</dbReference>
<protein>
    <recommendedName>
        <fullName evidence="2">PDZ domain-containing protein</fullName>
    </recommendedName>
</protein>
<dbReference type="Gene3D" id="2.30.42.10">
    <property type="match status" value="1"/>
</dbReference>
<keyword evidence="1" id="KW-0812">Transmembrane</keyword>
<feature type="transmembrane region" description="Helical" evidence="1">
    <location>
        <begin position="142"/>
        <end position="167"/>
    </location>
</feature>
<feature type="transmembrane region" description="Helical" evidence="1">
    <location>
        <begin position="249"/>
        <end position="279"/>
    </location>
</feature>
<dbReference type="InterPro" id="IPR041489">
    <property type="entry name" value="PDZ_6"/>
</dbReference>
<keyword evidence="1" id="KW-1133">Transmembrane helix</keyword>
<keyword evidence="1" id="KW-0472">Membrane</keyword>
<gene>
    <name evidence="3" type="ORF">SAMN05216353_10599</name>
</gene>
<feature type="domain" description="PDZ" evidence="2">
    <location>
        <begin position="307"/>
        <end position="349"/>
    </location>
</feature>
<feature type="transmembrane region" description="Helical" evidence="1">
    <location>
        <begin position="187"/>
        <end position="205"/>
    </location>
</feature>
<name>A0A1I2KP45_9BACI</name>
<proteinExistence type="predicted"/>
<dbReference type="Proteomes" id="UP000198897">
    <property type="component" value="Unassembled WGS sequence"/>
</dbReference>
<feature type="transmembrane region" description="Helical" evidence="1">
    <location>
        <begin position="217"/>
        <end position="237"/>
    </location>
</feature>
<dbReference type="EMBL" id="FOOG01000005">
    <property type="protein sequence ID" value="SFF68283.1"/>
    <property type="molecule type" value="Genomic_DNA"/>
</dbReference>
<reference evidence="4" key="1">
    <citation type="submission" date="2016-10" db="EMBL/GenBank/DDBJ databases">
        <authorList>
            <person name="Varghese N."/>
            <person name="Submissions S."/>
        </authorList>
    </citation>
    <scope>NUCLEOTIDE SEQUENCE [LARGE SCALE GENOMIC DNA]</scope>
    <source>
        <strain evidence="4">FP5</strain>
    </source>
</reference>
<dbReference type="InterPro" id="IPR036034">
    <property type="entry name" value="PDZ_sf"/>
</dbReference>